<keyword evidence="3" id="KW-0560">Oxidoreductase</keyword>
<dbReference type="Proteomes" id="UP001321498">
    <property type="component" value="Chromosome"/>
</dbReference>
<dbReference type="SUPFAM" id="SSF55347">
    <property type="entry name" value="Glyceraldehyde-3-phosphate dehydrogenase-like, C-terminal domain"/>
    <property type="match status" value="1"/>
</dbReference>
<gene>
    <name evidence="6" type="ORF">GCM10025866_06700</name>
</gene>
<proteinExistence type="predicted"/>
<dbReference type="PANTHER" id="PTHR23429">
    <property type="entry name" value="GLUCOSE-6-PHOSPHATE 1-DEHYDROGENASE G6PD"/>
    <property type="match status" value="1"/>
</dbReference>
<evidence type="ECO:0000313" key="7">
    <source>
        <dbReference type="Proteomes" id="UP001321498"/>
    </source>
</evidence>
<sequence>MPEEQVYRIDHFLGMSMVLNILGVRFANQFFEPVWHSGTVDRVEIVYDETLGLEGRGGYYDKAGALVDMIQSHLLQVLALVAMEQPPKLNEVELRSNIAQVLRSTQVWNGDPVAASHRARYSAGKVGDRELPSYADEKGVDPKLQTETLAQVTFEVATARWHGVPFVLRSGKAIGKYTTEVRVHMVPAPEIPDFGGAPAADRVVLDLKTGEVEFRVTMNGSGDPFKLEQSTLSVKKEPGELLPYGQVLRGILEGNPLLSVRGDIAEECWRIVDPVLAAWREDKVPLEEYPAGSSGPEGW</sequence>
<evidence type="ECO:0000256" key="2">
    <source>
        <dbReference type="ARBA" id="ARBA00022857"/>
    </source>
</evidence>
<dbReference type="InterPro" id="IPR022675">
    <property type="entry name" value="G6P_DH_C"/>
</dbReference>
<dbReference type="EMBL" id="AP027731">
    <property type="protein sequence ID" value="BDZ44761.1"/>
    <property type="molecule type" value="Genomic_DNA"/>
</dbReference>
<evidence type="ECO:0000256" key="3">
    <source>
        <dbReference type="ARBA" id="ARBA00023002"/>
    </source>
</evidence>
<evidence type="ECO:0000313" key="6">
    <source>
        <dbReference type="EMBL" id="BDZ44761.1"/>
    </source>
</evidence>
<reference evidence="7" key="1">
    <citation type="journal article" date="2019" name="Int. J. Syst. Evol. Microbiol.">
        <title>The Global Catalogue of Microorganisms (GCM) 10K type strain sequencing project: providing services to taxonomists for standard genome sequencing and annotation.</title>
        <authorList>
            <consortium name="The Broad Institute Genomics Platform"/>
            <consortium name="The Broad Institute Genome Sequencing Center for Infectious Disease"/>
            <person name="Wu L."/>
            <person name="Ma J."/>
        </authorList>
    </citation>
    <scope>NUCLEOTIDE SEQUENCE [LARGE SCALE GENOMIC DNA]</scope>
    <source>
        <strain evidence="7">NBRC 108725</strain>
    </source>
</reference>
<dbReference type="NCBIfam" id="NF009492">
    <property type="entry name" value="PRK12853.1-3"/>
    <property type="match status" value="1"/>
</dbReference>
<dbReference type="Gene3D" id="3.40.50.720">
    <property type="entry name" value="NAD(P)-binding Rossmann-like Domain"/>
    <property type="match status" value="1"/>
</dbReference>
<keyword evidence="7" id="KW-1185">Reference proteome</keyword>
<keyword evidence="2" id="KW-0521">NADP</keyword>
<evidence type="ECO:0000256" key="4">
    <source>
        <dbReference type="ARBA" id="ARBA00023277"/>
    </source>
</evidence>
<dbReference type="PANTHER" id="PTHR23429:SF0">
    <property type="entry name" value="GLUCOSE-6-PHOSPHATE 1-DEHYDROGENASE"/>
    <property type="match status" value="1"/>
</dbReference>
<dbReference type="Gene3D" id="3.30.360.10">
    <property type="entry name" value="Dihydrodipicolinate Reductase, domain 2"/>
    <property type="match status" value="1"/>
</dbReference>
<dbReference type="InterPro" id="IPR001282">
    <property type="entry name" value="G6P_DH"/>
</dbReference>
<evidence type="ECO:0000259" key="5">
    <source>
        <dbReference type="Pfam" id="PF02781"/>
    </source>
</evidence>
<evidence type="ECO:0000256" key="1">
    <source>
        <dbReference type="ARBA" id="ARBA00004921"/>
    </source>
</evidence>
<name>A0ABN6XM83_9MICO</name>
<keyword evidence="4" id="KW-0119">Carbohydrate metabolism</keyword>
<protein>
    <recommendedName>
        <fullName evidence="5">Glucose-6-phosphate dehydrogenase C-terminal domain-containing protein</fullName>
    </recommendedName>
</protein>
<dbReference type="Pfam" id="PF02781">
    <property type="entry name" value="G6PD_C"/>
    <property type="match status" value="1"/>
</dbReference>
<dbReference type="PRINTS" id="PR00079">
    <property type="entry name" value="G6PDHDRGNASE"/>
</dbReference>
<accession>A0ABN6XM83</accession>
<comment type="pathway">
    <text evidence="1">Carbohydrate degradation.</text>
</comment>
<organism evidence="6 7">
    <name type="scientific">Naasia aerilata</name>
    <dbReference type="NCBI Taxonomy" id="1162966"/>
    <lineage>
        <taxon>Bacteria</taxon>
        <taxon>Bacillati</taxon>
        <taxon>Actinomycetota</taxon>
        <taxon>Actinomycetes</taxon>
        <taxon>Micrococcales</taxon>
        <taxon>Microbacteriaceae</taxon>
        <taxon>Naasia</taxon>
    </lineage>
</organism>
<feature type="domain" description="Glucose-6-phosphate dehydrogenase C-terminal" evidence="5">
    <location>
        <begin position="24"/>
        <end position="297"/>
    </location>
</feature>